<sequence length="56" mass="7158">MPQISPLNWVLIPLFFFCFFFMMMVGVWWVFKSCFEFFFYLYSDEKEDVKMMIWKW</sequence>
<dbReference type="AlphaFoldDB" id="E7C1A7"/>
<reference evidence="2" key="2">
    <citation type="journal article" date="2011" name="Mol. Biol. Rep.">
        <title>The mitochondrial genomes of two nemerteans, Cephalothrix sp. (Nemertea: Palaeonemertea) and Paranemertes cf. peregrina (Nemertea: Hoplonemertea).</title>
        <authorList>
            <person name="Chen H.X."/>
            <person name="Sundberg P."/>
            <person name="Wu H.Y."/>
            <person name="Sun S.C."/>
        </authorList>
    </citation>
    <scope>NUCLEOTIDE SEQUENCE</scope>
    <source>
        <strain evidence="2">Pp200802</strain>
    </source>
</reference>
<gene>
    <name evidence="2" type="primary">ATP8</name>
</gene>
<reference evidence="2" key="1">
    <citation type="submission" date="2010-01" db="EMBL/GenBank/DDBJ databases">
        <authorList>
            <person name="Chen H."/>
            <person name="Sundberg P."/>
            <person name="Sun S."/>
        </authorList>
    </citation>
    <scope>NUCLEOTIDE SEQUENCE</scope>
    <source>
        <strain evidence="2">Pp200802</strain>
    </source>
</reference>
<evidence type="ECO:0000256" key="1">
    <source>
        <dbReference type="SAM" id="Phobius"/>
    </source>
</evidence>
<keyword evidence="1" id="KW-1133">Transmembrane helix</keyword>
<dbReference type="GeneID" id="10079886"/>
<dbReference type="EMBL" id="GU564481">
    <property type="protein sequence ID" value="ADD62167.1"/>
    <property type="molecule type" value="Genomic_DNA"/>
</dbReference>
<name>E7C1A7_9BILA</name>
<evidence type="ECO:0000313" key="2">
    <source>
        <dbReference type="EMBL" id="ADD62167.1"/>
    </source>
</evidence>
<proteinExistence type="predicted"/>
<keyword evidence="2" id="KW-0496">Mitochondrion</keyword>
<keyword evidence="1" id="KW-0472">Membrane</keyword>
<organism evidence="2">
    <name type="scientific">Paranemertes cf. peregrina SCS-2010</name>
    <dbReference type="NCBI Taxonomy" id="743461"/>
    <lineage>
        <taxon>Eukaryota</taxon>
        <taxon>Metazoa</taxon>
        <taxon>Spiralia</taxon>
        <taxon>Lophotrochozoa</taxon>
        <taxon>Nemertea</taxon>
        <taxon>Enopla</taxon>
        <taxon>Hoplonemertea</taxon>
        <taxon>Monostilifera</taxon>
        <taxon>Eumonostilifera</taxon>
        <taxon>Emplectonematidae</taxon>
        <taxon>Paranemertes</taxon>
    </lineage>
</organism>
<keyword evidence="1" id="KW-0812">Transmembrane</keyword>
<feature type="transmembrane region" description="Helical" evidence="1">
    <location>
        <begin position="7"/>
        <end position="31"/>
    </location>
</feature>
<dbReference type="RefSeq" id="YP_004123334.1">
    <property type="nucleotide sequence ID" value="NC_014865.1"/>
</dbReference>
<dbReference type="CTD" id="4509"/>
<geneLocation type="mitochondrion" evidence="2"/>
<accession>E7C1A7</accession>
<protein>
    <submittedName>
        <fullName evidence="2">ATP synthase F0 subunit 8</fullName>
    </submittedName>
</protein>